<sequence>MDSIPEISLFIIKHTVAVKFYILEAFKAIQAAAYVKFSTTYKFSLTTTLLGYEYVFGGRTATLFTS</sequence>
<dbReference type="AlphaFoldDB" id="A0A1J1IR73"/>
<evidence type="ECO:0000313" key="2">
    <source>
        <dbReference type="Proteomes" id="UP000183832"/>
    </source>
</evidence>
<reference evidence="1 2" key="1">
    <citation type="submission" date="2015-04" db="EMBL/GenBank/DDBJ databases">
        <authorList>
            <person name="Syromyatnikov M.Y."/>
            <person name="Popov V.N."/>
        </authorList>
    </citation>
    <scope>NUCLEOTIDE SEQUENCE [LARGE SCALE GENOMIC DNA]</scope>
</reference>
<proteinExistence type="predicted"/>
<protein>
    <submittedName>
        <fullName evidence="1">CLUMA_CG015984, isoform A</fullName>
    </submittedName>
</protein>
<dbReference type="EMBL" id="CVRI01000058">
    <property type="protein sequence ID" value="CRL02648.1"/>
    <property type="molecule type" value="Genomic_DNA"/>
</dbReference>
<gene>
    <name evidence="1" type="ORF">CLUMA_CG015984</name>
</gene>
<dbReference type="Proteomes" id="UP000183832">
    <property type="component" value="Unassembled WGS sequence"/>
</dbReference>
<accession>A0A1J1IR73</accession>
<organism evidence="1 2">
    <name type="scientific">Clunio marinus</name>
    <dbReference type="NCBI Taxonomy" id="568069"/>
    <lineage>
        <taxon>Eukaryota</taxon>
        <taxon>Metazoa</taxon>
        <taxon>Ecdysozoa</taxon>
        <taxon>Arthropoda</taxon>
        <taxon>Hexapoda</taxon>
        <taxon>Insecta</taxon>
        <taxon>Pterygota</taxon>
        <taxon>Neoptera</taxon>
        <taxon>Endopterygota</taxon>
        <taxon>Diptera</taxon>
        <taxon>Nematocera</taxon>
        <taxon>Chironomoidea</taxon>
        <taxon>Chironomidae</taxon>
        <taxon>Clunio</taxon>
    </lineage>
</organism>
<evidence type="ECO:0000313" key="1">
    <source>
        <dbReference type="EMBL" id="CRL02648.1"/>
    </source>
</evidence>
<keyword evidence="2" id="KW-1185">Reference proteome</keyword>
<name>A0A1J1IR73_9DIPT</name>